<feature type="transmembrane region" description="Helical" evidence="1">
    <location>
        <begin position="21"/>
        <end position="40"/>
    </location>
</feature>
<protein>
    <submittedName>
        <fullName evidence="2">Uncharacterized protein</fullName>
    </submittedName>
</protein>
<keyword evidence="1" id="KW-0472">Membrane</keyword>
<accession>A0ABT5VWA5</accession>
<evidence type="ECO:0000256" key="1">
    <source>
        <dbReference type="SAM" id="Phobius"/>
    </source>
</evidence>
<keyword evidence="1" id="KW-0812">Transmembrane</keyword>
<evidence type="ECO:0000313" key="3">
    <source>
        <dbReference type="Proteomes" id="UP001528920"/>
    </source>
</evidence>
<sequence length="162" mass="18710">MKKALTQIDIKELRYQCRMGYLLPSMLFLFGNVFVGGAYVANFGWLGVDTEILLIMVSVFACLSLFIGYKMNWKYISDISYKEKQVETKIVQRKEAKRDYEAGSGTLYVGQEMKGFDSYSIIVENTRYRVDEELYSACTEGGEVLFNYAPKSRYRLSIEVKK</sequence>
<dbReference type="Proteomes" id="UP001528920">
    <property type="component" value="Unassembled WGS sequence"/>
</dbReference>
<keyword evidence="3" id="KW-1185">Reference proteome</keyword>
<gene>
    <name evidence="2" type="ORF">L3049_17065</name>
</gene>
<evidence type="ECO:0000313" key="2">
    <source>
        <dbReference type="EMBL" id="MDE5419706.1"/>
    </source>
</evidence>
<dbReference type="EMBL" id="JAKJSC010000005">
    <property type="protein sequence ID" value="MDE5419706.1"/>
    <property type="molecule type" value="Genomic_DNA"/>
</dbReference>
<proteinExistence type="predicted"/>
<comment type="caution">
    <text evidence="2">The sequence shown here is derived from an EMBL/GenBank/DDBJ whole genome shotgun (WGS) entry which is preliminary data.</text>
</comment>
<dbReference type="RefSeq" id="WP_275111035.1">
    <property type="nucleotide sequence ID" value="NZ_JAKJSC010000005.1"/>
</dbReference>
<name>A0ABT5VWA5_9BACT</name>
<keyword evidence="1" id="KW-1133">Transmembrane helix</keyword>
<organism evidence="2 3">
    <name type="scientific">Paralabilibaculum antarcticum</name>
    <dbReference type="NCBI Taxonomy" id="2912572"/>
    <lineage>
        <taxon>Bacteria</taxon>
        <taxon>Pseudomonadati</taxon>
        <taxon>Bacteroidota</taxon>
        <taxon>Bacteroidia</taxon>
        <taxon>Marinilabiliales</taxon>
        <taxon>Marinifilaceae</taxon>
        <taxon>Paralabilibaculum</taxon>
    </lineage>
</organism>
<feature type="transmembrane region" description="Helical" evidence="1">
    <location>
        <begin position="52"/>
        <end position="69"/>
    </location>
</feature>
<reference evidence="2 3" key="1">
    <citation type="submission" date="2022-01" db="EMBL/GenBank/DDBJ databases">
        <title>Labilibaculum sp. nov, a marine bacterium isolated from Antarctica.</title>
        <authorList>
            <person name="Dai W."/>
        </authorList>
    </citation>
    <scope>NUCLEOTIDE SEQUENCE [LARGE SCALE GENOMIC DNA]</scope>
    <source>
        <strain evidence="2 3">DW002</strain>
    </source>
</reference>